<dbReference type="OrthoDB" id="9802264at2"/>
<dbReference type="InterPro" id="IPR003439">
    <property type="entry name" value="ABC_transporter-like_ATP-bd"/>
</dbReference>
<gene>
    <name evidence="11" type="ORF">SAMN02745118_02325</name>
</gene>
<dbReference type="Proteomes" id="UP000190625">
    <property type="component" value="Unassembled WGS sequence"/>
</dbReference>
<dbReference type="InterPro" id="IPR027417">
    <property type="entry name" value="P-loop_NTPase"/>
</dbReference>
<evidence type="ECO:0000256" key="1">
    <source>
        <dbReference type="ARBA" id="ARBA00022448"/>
    </source>
</evidence>
<protein>
    <recommendedName>
        <fullName evidence="9">ABC-type quaternary amine transporter</fullName>
        <ecNumber evidence="9">7.6.2.9</ecNumber>
    </recommendedName>
</protein>
<keyword evidence="5 11" id="KW-0067">ATP-binding</keyword>
<evidence type="ECO:0000256" key="9">
    <source>
        <dbReference type="ARBA" id="ARBA00066388"/>
    </source>
</evidence>
<dbReference type="GO" id="GO:0016887">
    <property type="term" value="F:ATP hydrolysis activity"/>
    <property type="evidence" value="ECO:0007669"/>
    <property type="project" value="InterPro"/>
</dbReference>
<dbReference type="EC" id="7.6.2.9" evidence="9"/>
<dbReference type="SUPFAM" id="SSF52540">
    <property type="entry name" value="P-loop containing nucleoside triphosphate hydrolases"/>
    <property type="match status" value="1"/>
</dbReference>
<keyword evidence="1" id="KW-0813">Transport</keyword>
<dbReference type="Pfam" id="PF00005">
    <property type="entry name" value="ABC_tran"/>
    <property type="match status" value="1"/>
</dbReference>
<keyword evidence="8" id="KW-0472">Membrane</keyword>
<dbReference type="CDD" id="cd03259">
    <property type="entry name" value="ABC_Carb_Solutes_like"/>
    <property type="match status" value="1"/>
</dbReference>
<keyword evidence="7" id="KW-0406">Ion transport</keyword>
<dbReference type="RefSeq" id="WP_078810758.1">
    <property type="nucleotide sequence ID" value="NZ_FUWM01000021.1"/>
</dbReference>
<dbReference type="Gene3D" id="3.40.50.300">
    <property type="entry name" value="P-loop containing nucleotide triphosphate hydrolases"/>
    <property type="match status" value="1"/>
</dbReference>
<evidence type="ECO:0000313" key="11">
    <source>
        <dbReference type="EMBL" id="SJZ95202.1"/>
    </source>
</evidence>
<dbReference type="GO" id="GO:0005524">
    <property type="term" value="F:ATP binding"/>
    <property type="evidence" value="ECO:0007669"/>
    <property type="project" value="UniProtKB-KW"/>
</dbReference>
<evidence type="ECO:0000259" key="10">
    <source>
        <dbReference type="PROSITE" id="PS50893"/>
    </source>
</evidence>
<dbReference type="GO" id="GO:0016020">
    <property type="term" value="C:membrane"/>
    <property type="evidence" value="ECO:0007669"/>
    <property type="project" value="InterPro"/>
</dbReference>
<evidence type="ECO:0000256" key="2">
    <source>
        <dbReference type="ARBA" id="ARBA00022475"/>
    </source>
</evidence>
<dbReference type="PROSITE" id="PS00211">
    <property type="entry name" value="ABC_TRANSPORTER_1"/>
    <property type="match status" value="1"/>
</dbReference>
<dbReference type="InterPro" id="IPR003593">
    <property type="entry name" value="AAA+_ATPase"/>
</dbReference>
<evidence type="ECO:0000256" key="7">
    <source>
        <dbReference type="ARBA" id="ARBA00023065"/>
    </source>
</evidence>
<evidence type="ECO:0000256" key="5">
    <source>
        <dbReference type="ARBA" id="ARBA00022840"/>
    </source>
</evidence>
<accession>A0A1T4PUH1</accession>
<sequence>MFIQIKNLDFKYKNSKVYVLRNFSMSVEKGDIVCILGESGSGKSTVLRLIAGLEEPHKGIIKIGQDVIVNDNTFIYPEKRGIGVLFQDYALFPHMTVEENILFGVKKKKQGYKEQKLQELLRLTGLEELRDRYPYQISGGQQQRVALARALAIDPPLILMDEPFSNLDANLQSRIRKELKEIIKKTGITSIFVSHDKDDAINIADKIIVLKDGKIIQQGSTEDIVSNPNSEYVANLFA</sequence>
<name>A0A1T4PUH1_9FIRM</name>
<evidence type="ECO:0000256" key="8">
    <source>
        <dbReference type="ARBA" id="ARBA00023136"/>
    </source>
</evidence>
<evidence type="ECO:0000313" key="12">
    <source>
        <dbReference type="Proteomes" id="UP000190625"/>
    </source>
</evidence>
<dbReference type="InterPro" id="IPR015853">
    <property type="entry name" value="ABC_transpr_FbpC"/>
</dbReference>
<dbReference type="InterPro" id="IPR017871">
    <property type="entry name" value="ABC_transporter-like_CS"/>
</dbReference>
<reference evidence="12" key="1">
    <citation type="submission" date="2017-02" db="EMBL/GenBank/DDBJ databases">
        <authorList>
            <person name="Varghese N."/>
            <person name="Submissions S."/>
        </authorList>
    </citation>
    <scope>NUCLEOTIDE SEQUENCE [LARGE SCALE GENOMIC DNA]</scope>
    <source>
        <strain evidence="12">ATCC BAA-73</strain>
    </source>
</reference>
<keyword evidence="4" id="KW-0547">Nucleotide-binding</keyword>
<proteinExistence type="predicted"/>
<keyword evidence="6" id="KW-0408">Iron</keyword>
<dbReference type="InterPro" id="IPR050093">
    <property type="entry name" value="ABC_SmlMolc_Importer"/>
</dbReference>
<feature type="domain" description="ABC transporter" evidence="10">
    <location>
        <begin position="3"/>
        <end position="237"/>
    </location>
</feature>
<dbReference type="PROSITE" id="PS50893">
    <property type="entry name" value="ABC_TRANSPORTER_2"/>
    <property type="match status" value="1"/>
</dbReference>
<dbReference type="FunFam" id="3.40.50.300:FF:000425">
    <property type="entry name" value="Probable ABC transporter, ATP-binding subunit"/>
    <property type="match status" value="1"/>
</dbReference>
<organism evidence="11 12">
    <name type="scientific">Selenihalanaerobacter shriftii</name>
    <dbReference type="NCBI Taxonomy" id="142842"/>
    <lineage>
        <taxon>Bacteria</taxon>
        <taxon>Bacillati</taxon>
        <taxon>Bacillota</taxon>
        <taxon>Clostridia</taxon>
        <taxon>Halanaerobiales</taxon>
        <taxon>Halobacteroidaceae</taxon>
        <taxon>Selenihalanaerobacter</taxon>
    </lineage>
</organism>
<keyword evidence="12" id="KW-1185">Reference proteome</keyword>
<dbReference type="AlphaFoldDB" id="A0A1T4PUH1"/>
<keyword evidence="2" id="KW-1003">Cell membrane</keyword>
<dbReference type="EMBL" id="FUWM01000021">
    <property type="protein sequence ID" value="SJZ95202.1"/>
    <property type="molecule type" value="Genomic_DNA"/>
</dbReference>
<dbReference type="PANTHER" id="PTHR42781:SF4">
    <property type="entry name" value="SPERMIDINE_PUTRESCINE IMPORT ATP-BINDING PROTEIN POTA"/>
    <property type="match status" value="1"/>
</dbReference>
<dbReference type="GO" id="GO:0015408">
    <property type="term" value="F:ABC-type ferric iron transporter activity"/>
    <property type="evidence" value="ECO:0007669"/>
    <property type="project" value="InterPro"/>
</dbReference>
<evidence type="ECO:0000256" key="4">
    <source>
        <dbReference type="ARBA" id="ARBA00022741"/>
    </source>
</evidence>
<dbReference type="SMART" id="SM00382">
    <property type="entry name" value="AAA"/>
    <property type="match status" value="1"/>
</dbReference>
<dbReference type="STRING" id="142842.SAMN02745118_02325"/>
<keyword evidence="3" id="KW-0410">Iron transport</keyword>
<dbReference type="GO" id="GO:0015418">
    <property type="term" value="F:ABC-type quaternary ammonium compound transporting activity"/>
    <property type="evidence" value="ECO:0007669"/>
    <property type="project" value="UniProtKB-EC"/>
</dbReference>
<dbReference type="PANTHER" id="PTHR42781">
    <property type="entry name" value="SPERMIDINE/PUTRESCINE IMPORT ATP-BINDING PROTEIN POTA"/>
    <property type="match status" value="1"/>
</dbReference>
<evidence type="ECO:0000256" key="3">
    <source>
        <dbReference type="ARBA" id="ARBA00022496"/>
    </source>
</evidence>
<evidence type="ECO:0000256" key="6">
    <source>
        <dbReference type="ARBA" id="ARBA00023004"/>
    </source>
</evidence>